<gene>
    <name evidence="2" type="ORF">J5N97_027218</name>
</gene>
<dbReference type="SUPFAM" id="SSF81383">
    <property type="entry name" value="F-box domain"/>
    <property type="match status" value="1"/>
</dbReference>
<accession>A0A9D5C3T2</accession>
<dbReference type="Pfam" id="PF08387">
    <property type="entry name" value="FBD"/>
    <property type="match status" value="1"/>
</dbReference>
<dbReference type="EMBL" id="JAGGNH010000008">
    <property type="protein sequence ID" value="KAJ0966080.1"/>
    <property type="molecule type" value="Genomic_DNA"/>
</dbReference>
<dbReference type="Pfam" id="PF24758">
    <property type="entry name" value="LRR_At5g56370"/>
    <property type="match status" value="1"/>
</dbReference>
<dbReference type="Gene3D" id="3.80.10.10">
    <property type="entry name" value="Ribonuclease Inhibitor"/>
    <property type="match status" value="1"/>
</dbReference>
<dbReference type="SMART" id="SM00256">
    <property type="entry name" value="FBOX"/>
    <property type="match status" value="1"/>
</dbReference>
<evidence type="ECO:0000313" key="3">
    <source>
        <dbReference type="Proteomes" id="UP001085076"/>
    </source>
</evidence>
<protein>
    <recommendedName>
        <fullName evidence="1">F-box domain-containing protein</fullName>
    </recommendedName>
</protein>
<dbReference type="SUPFAM" id="SSF52058">
    <property type="entry name" value="L domain-like"/>
    <property type="match status" value="1"/>
</dbReference>
<dbReference type="InterPro" id="IPR001810">
    <property type="entry name" value="F-box_dom"/>
</dbReference>
<dbReference type="InterPro" id="IPR055411">
    <property type="entry name" value="LRR_FXL15/At3g58940/PEG3-like"/>
</dbReference>
<reference evidence="2" key="1">
    <citation type="submission" date="2021-03" db="EMBL/GenBank/DDBJ databases">
        <authorList>
            <person name="Li Z."/>
            <person name="Yang C."/>
        </authorList>
    </citation>
    <scope>NUCLEOTIDE SEQUENCE</scope>
    <source>
        <strain evidence="2">Dzin_1.0</strain>
        <tissue evidence="2">Leaf</tissue>
    </source>
</reference>
<dbReference type="Gene3D" id="1.20.1280.50">
    <property type="match status" value="1"/>
</dbReference>
<proteinExistence type="predicted"/>
<dbReference type="AlphaFoldDB" id="A0A9D5C3T2"/>
<feature type="domain" description="F-box" evidence="1">
    <location>
        <begin position="15"/>
        <end position="61"/>
    </location>
</feature>
<dbReference type="PANTHER" id="PTHR31900">
    <property type="entry name" value="F-BOX/RNI SUPERFAMILY PROTEIN-RELATED"/>
    <property type="match status" value="1"/>
</dbReference>
<dbReference type="InterPro" id="IPR006566">
    <property type="entry name" value="FBD"/>
</dbReference>
<dbReference type="OrthoDB" id="641446at2759"/>
<dbReference type="Proteomes" id="UP001085076">
    <property type="component" value="Miscellaneous, Linkage group lg08"/>
</dbReference>
<dbReference type="InterPro" id="IPR050232">
    <property type="entry name" value="FBL13/AtMIF1-like"/>
</dbReference>
<name>A0A9D5C3T2_9LILI</name>
<dbReference type="SMART" id="SM00579">
    <property type="entry name" value="FBD"/>
    <property type="match status" value="1"/>
</dbReference>
<organism evidence="2 3">
    <name type="scientific">Dioscorea zingiberensis</name>
    <dbReference type="NCBI Taxonomy" id="325984"/>
    <lineage>
        <taxon>Eukaryota</taxon>
        <taxon>Viridiplantae</taxon>
        <taxon>Streptophyta</taxon>
        <taxon>Embryophyta</taxon>
        <taxon>Tracheophyta</taxon>
        <taxon>Spermatophyta</taxon>
        <taxon>Magnoliopsida</taxon>
        <taxon>Liliopsida</taxon>
        <taxon>Dioscoreales</taxon>
        <taxon>Dioscoreaceae</taxon>
        <taxon>Dioscorea</taxon>
    </lineage>
</organism>
<comment type="caution">
    <text evidence="2">The sequence shown here is derived from an EMBL/GenBank/DDBJ whole genome shotgun (WGS) entry which is preliminary data.</text>
</comment>
<dbReference type="PROSITE" id="PS50181">
    <property type="entry name" value="FBOX"/>
    <property type="match status" value="1"/>
</dbReference>
<dbReference type="InterPro" id="IPR036047">
    <property type="entry name" value="F-box-like_dom_sf"/>
</dbReference>
<dbReference type="Pfam" id="PF00646">
    <property type="entry name" value="F-box"/>
    <property type="match status" value="1"/>
</dbReference>
<dbReference type="PANTHER" id="PTHR31900:SF30">
    <property type="entry name" value="SUPERFAMILY PROTEIN, PUTATIVE-RELATED"/>
    <property type="match status" value="1"/>
</dbReference>
<keyword evidence="3" id="KW-1185">Reference proteome</keyword>
<evidence type="ECO:0000259" key="1">
    <source>
        <dbReference type="PROSITE" id="PS50181"/>
    </source>
</evidence>
<sequence>MSGVSSSLRPLKRTRIHVNNLPDHILSEIVGRLPLKSAVRTGLISKRWEKLWRANTDWSLSVEMFAGKIDKAAKFEQLVSQIIFLHEGPGIKVFKVHYDCYFRRSNMAPIWVEFLVKRGIRILHLDIREAMKFPMALFTCPTLVELRLCFYYDFVKLPSNVSLVNLTTMLLEHARFITADRFQKLMEGCPKLIILHLCGCVFTANIDLLTITHPILRDLQIDRCHWKEGMTLRISTPHLEFFKFKGLGLISNNIELINASPSYGAILEPEEYYDTYRAWRSVGRAEELGFLIAMIMQIMSNLRVLRFNTWCIEWLSTLLEVFADATIEYPLLMRLVMSIWPNKHHAYVAVGLLKMYPQVEELAIETIHNTHIPIAYNQGRVGYANPPNFLSTECHHVKLRIVKIYSYGGTADEKNVVKYLLKSGVAIKEFEVKFADRMTNETRQKLTEELLQYPRASPALEMSFRPLLSPCPICIS</sequence>
<evidence type="ECO:0000313" key="2">
    <source>
        <dbReference type="EMBL" id="KAJ0966080.1"/>
    </source>
</evidence>
<reference evidence="2" key="2">
    <citation type="journal article" date="2022" name="Hortic Res">
        <title>The genome of Dioscorea zingiberensis sheds light on the biosynthesis, origin and evolution of the medicinally important diosgenin saponins.</title>
        <authorList>
            <person name="Li Y."/>
            <person name="Tan C."/>
            <person name="Li Z."/>
            <person name="Guo J."/>
            <person name="Li S."/>
            <person name="Chen X."/>
            <person name="Wang C."/>
            <person name="Dai X."/>
            <person name="Yang H."/>
            <person name="Song W."/>
            <person name="Hou L."/>
            <person name="Xu J."/>
            <person name="Tong Z."/>
            <person name="Xu A."/>
            <person name="Yuan X."/>
            <person name="Wang W."/>
            <person name="Yang Q."/>
            <person name="Chen L."/>
            <person name="Sun Z."/>
            <person name="Wang K."/>
            <person name="Pan B."/>
            <person name="Chen J."/>
            <person name="Bao Y."/>
            <person name="Liu F."/>
            <person name="Qi X."/>
            <person name="Gang D.R."/>
            <person name="Wen J."/>
            <person name="Li J."/>
        </authorList>
    </citation>
    <scope>NUCLEOTIDE SEQUENCE</scope>
    <source>
        <strain evidence="2">Dzin_1.0</strain>
    </source>
</reference>
<dbReference type="InterPro" id="IPR032675">
    <property type="entry name" value="LRR_dom_sf"/>
</dbReference>